<feature type="domain" description="Herpesvirus UL87 N-terminal" evidence="3">
    <location>
        <begin position="8"/>
        <end position="215"/>
    </location>
</feature>
<dbReference type="Pfam" id="PF04532">
    <property type="entry name" value="DUF587"/>
    <property type="match status" value="1"/>
</dbReference>
<protein>
    <submittedName>
        <fullName evidence="4">Protein U58</fullName>
    </submittedName>
</protein>
<evidence type="ECO:0000313" key="5">
    <source>
        <dbReference type="EMBL" id="WNZ34555.1"/>
    </source>
</evidence>
<evidence type="ECO:0000259" key="3">
    <source>
        <dbReference type="Pfam" id="PF04532"/>
    </source>
</evidence>
<reference evidence="4" key="2">
    <citation type="journal article" date="2013" name="J. Wildl. Dis.">
        <title>Fatal herpesvirus hemorrhagic disease in wild and orphan asian elephants in southern India.</title>
        <authorList>
            <person name="Zachariah A."/>
            <person name="Zong J.-C."/>
            <person name="Long S.Y."/>
            <person name="Latimer E.M."/>
            <person name="Heaggans S.Y."/>
            <person name="Richman L.K."/>
            <person name="Hayward G.S."/>
        </authorList>
    </citation>
    <scope>NUCLEOTIDE SEQUENCE</scope>
    <source>
        <strain evidence="4">IP143 Kozhikode l</strain>
    </source>
</reference>
<dbReference type="EMBL" id="MN366294">
    <property type="protein sequence ID" value="QOE75079.1"/>
    <property type="molecule type" value="Genomic_DNA"/>
</dbReference>
<reference evidence="4" key="3">
    <citation type="journal article" date="2016" name="MSphere">
        <title>Comparison of the Gene Coding Contents and Other Unusual Features of the GC-Rich and AT-Rich Branch Probosciviruses.</title>
        <authorList>
            <person name="Ling P.D."/>
            <person name="Long S.Y."/>
            <person name="Zong J.C."/>
            <person name="Heaggans S.Y."/>
            <person name="Qin X."/>
            <person name="Hayward G.S."/>
        </authorList>
    </citation>
    <scope>NUCLEOTIDE SEQUENCE</scope>
    <source>
        <strain evidence="4">IP143 Kozhikode l</strain>
        <strain evidence="5">Umesh</strain>
    </source>
</reference>
<dbReference type="EMBL" id="OR543011">
    <property type="protein sequence ID" value="WNZ34555.1"/>
    <property type="molecule type" value="Genomic_DNA"/>
</dbReference>
<gene>
    <name evidence="4" type="primary">U58</name>
</gene>
<dbReference type="InterPro" id="IPR004285">
    <property type="entry name" value="Herpes_UL87_C"/>
</dbReference>
<name>A0A5J6RGT4_ELHV1</name>
<evidence type="ECO:0000259" key="2">
    <source>
        <dbReference type="Pfam" id="PF03043"/>
    </source>
</evidence>
<reference evidence="5" key="6">
    <citation type="submission" date="2023-09" db="EMBL/GenBank/DDBJ databases">
        <title>Epidemiological, serological and virological analysis of an outbreak of Elephant endotheliotropic hemorrhagic disease in Switzerland.</title>
        <authorList>
            <person name="Ackermann M."/>
            <person name="Kubacki J."/>
            <person name="Hatt J.-M."/>
            <person name="Schetle N."/>
            <person name="Steinmetz H."/>
            <person name="Heaggans-Ebbesen S.Y."/>
            <person name="Hayward G.S."/>
        </authorList>
    </citation>
    <scope>NUCLEOTIDE SEQUENCE</scope>
    <source>
        <strain evidence="5">Umesh</strain>
    </source>
</reference>
<reference evidence="4" key="7">
    <citation type="journal article" name="PLoS ONE">
        <title>Extended genotypic evaluation and comparison of twenty-two cases of lethal EEHV1 hemorrhagic disease in wild and captive Asian elephants in India.</title>
        <authorList>
            <person name="Zachariah A."/>
            <person name="Sajesh P.K."/>
            <person name="Santhosh S."/>
            <person name="Bathrachalam C."/>
            <person name="Megha M."/>
            <person name="Pandiyan J."/>
            <person name="Jishnu M."/>
            <person name="Kobragade R.S."/>
            <person name="Long S.Y."/>
            <person name="Zong J.-C."/>
            <person name="Latimer E.M."/>
            <person name="Heaggans S.Y."/>
            <person name="Hayward G.S."/>
        </authorList>
    </citation>
    <scope>NUCLEOTIDE SEQUENCE</scope>
    <source>
        <strain evidence="4">IP143 Kozhikode l</strain>
    </source>
</reference>
<dbReference type="InterPro" id="IPR007618">
    <property type="entry name" value="Herpes_UL87_N"/>
</dbReference>
<dbReference type="Pfam" id="PF03043">
    <property type="entry name" value="Herpes_UL87"/>
    <property type="match status" value="1"/>
</dbReference>
<evidence type="ECO:0000313" key="4">
    <source>
        <dbReference type="EMBL" id="QOE75079.1"/>
    </source>
</evidence>
<sequence>MNIQHKEDTLIVQTGGNYKYYSVPVCVDSIDLTTEIARSEEKLLTGPSKHVEDPSYIESLFKNLYLNAPEYLKCQERCFLILKRLLLGPTSVPCAVETWDKMDYMNENPITTQNGTLYVYKKCCKCPNNCLFNCTVLTNYGTSHVFRGLLSLKKWETDTEPMICFCNRAVPNSEYIAVIFPGEQKITLDMYPHLLNILTRYISICDIDTITNDLIIELGSSLTNRICIHYKFLFNYAYIAKDSFTFVPDMDKEVILLELNKLIMTVECCTNFFFEKIWKRLSGDYDKYVTLLTLDASACPIIQTGTMREIKHLAAMLNVGLSYGKQKILKCSLQFQKRFIGFSEDDVIWRNLFLIYFNVNYPHHEETSPVKVPVQSSVKYHILLQRLLKNKRADEHETIADRFVCGGMLNKRSTESYGTWDRNVETSVPDEFNEVVTIRDDAFCVNAFNTNRVINVRSINKKHVTTAPSCLTFNFVTDKYIFKEPACTISTFGTSGNTLQSLNINMKGSYVEFIYMLNVYRLHTNTFKFLLPATVCNSNSSLDIHGLLNQEVMRSDRNAVFWTTNFPCMITNINKINMGWFKAATAIVPKVHGDELRTVIKKEINFLKTSPSVNFDPFLHNMFVELELRNRCQIPLMNKQLVLTLYICLCMSNKCEISGIQKYLMTLVSEGVFDYSKNMLAHTKVKHVCAIAGSRVCNNVPKILHNKKKVKLDSFGRNANLLTFFGHLNVNELTDRQLSTIVKILIFYVQNIKHRGGICLLKRIIRKFLNSRANKKLNGYGCRNNSTNNEHCRYPT</sequence>
<accession>A0A5J6RGT4</accession>
<organism evidence="4">
    <name type="scientific">Elephant endotheliotropic herpesvirus 1A</name>
    <dbReference type="NCBI Taxonomy" id="759753"/>
    <lineage>
        <taxon>Viruses</taxon>
        <taxon>Duplodnaviria</taxon>
        <taxon>Heunggongvirae</taxon>
        <taxon>Peploviricota</taxon>
        <taxon>Herviviricetes</taxon>
        <taxon>Herpesvirales</taxon>
        <taxon>Orthoherpesviridae</taxon>
        <taxon>Betaherpesvirinae</taxon>
        <taxon>Proboscivirus</taxon>
        <taxon>Proboscivirus elephantidbeta1</taxon>
        <taxon>Elephantid herpesvirus 1</taxon>
    </lineage>
</organism>
<proteinExistence type="inferred from homology"/>
<reference evidence="4" key="1">
    <citation type="journal article" date="2013" name="Genome Announc.">
        <title>Complete Genome Sequence of Elephant Endotheliotropic Herpesvirus 1A.</title>
        <authorList>
            <person name="Ling P.D."/>
            <person name="Reid J.G."/>
            <person name="Qin X."/>
            <person name="Muzny D.M."/>
            <person name="Gibbs R."/>
            <person name="Petrosino J."/>
            <person name="Peng R."/>
            <person name="Zong J.C."/>
            <person name="Heaggans S.Y."/>
            <person name="Hayward G.S."/>
        </authorList>
    </citation>
    <scope>NUCLEOTIDE SEQUENCE</scope>
    <source>
        <strain evidence="4">IP143 Kozhikode l</strain>
        <strain evidence="5">Umesh</strain>
    </source>
</reference>
<reference evidence="4" key="5">
    <citation type="submission" date="2019-08" db="EMBL/GenBank/DDBJ databases">
        <title>Annotated Complete DNA Sequences of Six EEHV1A Genomes from Lethal HD Cases in Young Asian Elephants from India.</title>
        <authorList>
            <person name="Krishnankutty S.P."/>
            <person name="Zachariah A."/>
            <person name="Maheswari U."/>
            <person name="Heaggans S.Y."/>
            <person name="Muraleedharan M."/>
            <person name="Velayutham D."/>
            <person name="Santhosh S."/>
            <person name="Hayward G.S."/>
        </authorList>
    </citation>
    <scope>NUCLEOTIDE SEQUENCE</scope>
    <source>
        <strain evidence="4">IP143 Kozhikode l</strain>
    </source>
</reference>
<feature type="domain" description="Herpesvirus UL87 C-terminal" evidence="2">
    <location>
        <begin position="224"/>
        <end position="745"/>
    </location>
</feature>
<evidence type="ECO:0000256" key="1">
    <source>
        <dbReference type="ARBA" id="ARBA00007679"/>
    </source>
</evidence>
<comment type="similarity">
    <text evidence="1">Belongs to the herpesviridae UL87 family.</text>
</comment>
<reference evidence="5" key="4">
    <citation type="journal article" date="2017" name="PLoS ONE">
        <title>Identification of shedders of elephant endotheliotropic herpesviruses among Asian elephants (Elephas maximus) in Switzerland.</title>
        <authorList>
            <person name="Ackermann M."/>
            <person name="Hatt J.M."/>
            <person name="Schetle N."/>
            <person name="Steinmetz H."/>
        </authorList>
    </citation>
    <scope>NUCLEOTIDE SEQUENCE</scope>
    <source>
        <strain evidence="5">Umesh</strain>
    </source>
</reference>